<accession>A0AA49K155</accession>
<evidence type="ECO:0000259" key="1">
    <source>
        <dbReference type="Pfam" id="PF07883"/>
    </source>
</evidence>
<organism evidence="2">
    <name type="scientific">Pseudogemmatithrix spongiicola</name>
    <dbReference type="NCBI Taxonomy" id="3062599"/>
    <lineage>
        <taxon>Bacteria</taxon>
        <taxon>Pseudomonadati</taxon>
        <taxon>Gemmatimonadota</taxon>
        <taxon>Gemmatimonadia</taxon>
        <taxon>Gemmatimonadales</taxon>
        <taxon>Gemmatimonadaceae</taxon>
        <taxon>Pseudogemmatithrix</taxon>
    </lineage>
</organism>
<dbReference type="Proteomes" id="UP001229955">
    <property type="component" value="Chromosome"/>
</dbReference>
<dbReference type="Pfam" id="PF07883">
    <property type="entry name" value="Cupin_2"/>
    <property type="match status" value="1"/>
</dbReference>
<sequence length="124" mass="13334">MSTTPAATVRPADSVTPTVIPSGRDAAFRVLVGPQQGETTFVLRRFTFGAGGGMPLHTNLVEHQQYVLRGRARIRIADAVHEVGADDTLFIPAGVPHAYEVVDGPFEFICVVPDKPDQVTLVQP</sequence>
<keyword evidence="4" id="KW-1185">Reference proteome</keyword>
<protein>
    <submittedName>
        <fullName evidence="2">Cupin domain-containing protein</fullName>
    </submittedName>
</protein>
<evidence type="ECO:0000313" key="3">
    <source>
        <dbReference type="EMBL" id="WKW15518.1"/>
    </source>
</evidence>
<dbReference type="InterPro" id="IPR014710">
    <property type="entry name" value="RmlC-like_jellyroll"/>
</dbReference>
<dbReference type="RefSeq" id="WP_367885490.1">
    <property type="nucleotide sequence ID" value="NZ_CP130612.1"/>
</dbReference>
<reference evidence="2" key="1">
    <citation type="submission" date="2023-07" db="EMBL/GenBank/DDBJ databases">
        <authorList>
            <person name="Haufschild T."/>
            <person name="Kallscheuer N."/>
            <person name="Hammer J."/>
            <person name="Kohn T."/>
            <person name="Kabuu M."/>
            <person name="Jogler M."/>
            <person name="Wohfarth N."/>
            <person name="Heuer A."/>
            <person name="Rohde M."/>
            <person name="van Teeseling M.C.F."/>
            <person name="Jogler C."/>
        </authorList>
    </citation>
    <scope>NUCLEOTIDE SEQUENCE</scope>
    <source>
        <strain evidence="2">Strain 138</strain>
        <strain evidence="3">Strain 318</strain>
    </source>
</reference>
<accession>A0AA49Q598</accession>
<dbReference type="KEGG" id="pspc:Strain318_001907"/>
<dbReference type="EMBL" id="CP130613">
    <property type="protein sequence ID" value="WKW15518.1"/>
    <property type="molecule type" value="Genomic_DNA"/>
</dbReference>
<evidence type="ECO:0000313" key="2">
    <source>
        <dbReference type="EMBL" id="WKW12611.1"/>
    </source>
</evidence>
<dbReference type="SUPFAM" id="SSF51182">
    <property type="entry name" value="RmlC-like cupins"/>
    <property type="match status" value="1"/>
</dbReference>
<feature type="domain" description="Cupin type-2" evidence="1">
    <location>
        <begin position="45"/>
        <end position="112"/>
    </location>
</feature>
<name>A0AA49Q598_9BACT</name>
<dbReference type="CDD" id="cd02222">
    <property type="entry name" value="cupin_TM1459-like"/>
    <property type="match status" value="1"/>
</dbReference>
<dbReference type="AlphaFoldDB" id="A0AA49Q598"/>
<proteinExistence type="predicted"/>
<dbReference type="EMBL" id="CP130612">
    <property type="protein sequence ID" value="WKW12611.1"/>
    <property type="molecule type" value="Genomic_DNA"/>
</dbReference>
<dbReference type="InterPro" id="IPR011051">
    <property type="entry name" value="RmlC_Cupin_sf"/>
</dbReference>
<dbReference type="InterPro" id="IPR013096">
    <property type="entry name" value="Cupin_2"/>
</dbReference>
<gene>
    <name evidence="2" type="ORF">Strain138_001908</name>
    <name evidence="3" type="ORF">Strain318_001907</name>
</gene>
<dbReference type="Gene3D" id="2.60.120.10">
    <property type="entry name" value="Jelly Rolls"/>
    <property type="match status" value="1"/>
</dbReference>
<evidence type="ECO:0000313" key="4">
    <source>
        <dbReference type="Proteomes" id="UP001229955"/>
    </source>
</evidence>